<proteinExistence type="predicted"/>
<sequence>MTSAPLSRRSPPPPPARAKAAPRRGGKPAAAPKPPPRSLFARFRLLPLTIFAAVLLLGARVVDIWTSVASGTAFPEIASSVADPGTSGGLPRETRTQVADAGQAKPAETAGQGTAQPAAPESAPPAAPEAPSAPPGQTFTPSELEILQRLQDRREQLDQRSRDLDQREALLQVAERRLDQKIGELQTLRGEIQALLRTVNEEQQAQLDSIVKIYETMKPKEAAAIFEALDDTVLLNVLSRMKETKAAPILASMDPKRAQEVTIMLADRKKLPSLPE</sequence>
<dbReference type="InterPro" id="IPR038076">
    <property type="entry name" value="MgtE_N_sf"/>
</dbReference>
<dbReference type="AlphaFoldDB" id="B6IS75"/>
<accession>B6IS75</accession>
<evidence type="ECO:0000256" key="1">
    <source>
        <dbReference type="SAM" id="Coils"/>
    </source>
</evidence>
<evidence type="ECO:0000313" key="5">
    <source>
        <dbReference type="Proteomes" id="UP000001591"/>
    </source>
</evidence>
<feature type="domain" description="Magnesium transporter MgtE intracellular" evidence="3">
    <location>
        <begin position="210"/>
        <end position="262"/>
    </location>
</feature>
<dbReference type="STRING" id="414684.RC1_0881"/>
<dbReference type="OrthoDB" id="9791432at2"/>
<protein>
    <submittedName>
        <fullName evidence="4">Flagellin protein FlaA, putative</fullName>
    </submittedName>
</protein>
<evidence type="ECO:0000313" key="4">
    <source>
        <dbReference type="EMBL" id="ACI98311.1"/>
    </source>
</evidence>
<dbReference type="Proteomes" id="UP000001591">
    <property type="component" value="Chromosome"/>
</dbReference>
<dbReference type="KEGG" id="rce:RC1_0881"/>
<keyword evidence="5" id="KW-1185">Reference proteome</keyword>
<keyword evidence="4" id="KW-0966">Cell projection</keyword>
<feature type="region of interest" description="Disordered" evidence="2">
    <location>
        <begin position="78"/>
        <end position="140"/>
    </location>
</feature>
<evidence type="ECO:0000256" key="2">
    <source>
        <dbReference type="SAM" id="MobiDB-lite"/>
    </source>
</evidence>
<dbReference type="Pfam" id="PF03448">
    <property type="entry name" value="MgtE_N"/>
    <property type="match status" value="1"/>
</dbReference>
<keyword evidence="4" id="KW-0969">Cilium</keyword>
<dbReference type="eggNOG" id="COG3334">
    <property type="taxonomic scope" value="Bacteria"/>
</dbReference>
<feature type="coiled-coil region" evidence="1">
    <location>
        <begin position="147"/>
        <end position="205"/>
    </location>
</feature>
<feature type="compositionally biased region" description="Pro residues" evidence="2">
    <location>
        <begin position="122"/>
        <end position="134"/>
    </location>
</feature>
<dbReference type="Gene3D" id="1.25.60.10">
    <property type="entry name" value="MgtE N-terminal domain-like"/>
    <property type="match status" value="1"/>
</dbReference>
<organism evidence="4 5">
    <name type="scientific">Rhodospirillum centenum (strain ATCC 51521 / SW)</name>
    <dbReference type="NCBI Taxonomy" id="414684"/>
    <lineage>
        <taxon>Bacteria</taxon>
        <taxon>Pseudomonadati</taxon>
        <taxon>Pseudomonadota</taxon>
        <taxon>Alphaproteobacteria</taxon>
        <taxon>Rhodospirillales</taxon>
        <taxon>Rhodospirillaceae</taxon>
        <taxon>Rhodospirillum</taxon>
    </lineage>
</organism>
<feature type="region of interest" description="Disordered" evidence="2">
    <location>
        <begin position="1"/>
        <end position="37"/>
    </location>
</feature>
<keyword evidence="1" id="KW-0175">Coiled coil</keyword>
<evidence type="ECO:0000259" key="3">
    <source>
        <dbReference type="Pfam" id="PF03448"/>
    </source>
</evidence>
<dbReference type="RefSeq" id="WP_012566101.1">
    <property type="nucleotide sequence ID" value="NC_011420.2"/>
</dbReference>
<gene>
    <name evidence="4" type="primary">flaA</name>
    <name evidence="4" type="ordered locus">RC1_0881</name>
</gene>
<dbReference type="EMBL" id="CP000613">
    <property type="protein sequence ID" value="ACI98311.1"/>
    <property type="molecule type" value="Genomic_DNA"/>
</dbReference>
<keyword evidence="4" id="KW-0282">Flagellum</keyword>
<reference evidence="4 5" key="1">
    <citation type="journal article" date="2010" name="BMC Genomics">
        <title>Metabolic flexibility revealed in the genome of the cyst-forming alpha-1 proteobacterium Rhodospirillum centenum.</title>
        <authorList>
            <person name="Lu Y.K."/>
            <person name="Marden J."/>
            <person name="Han M."/>
            <person name="Swingley W.D."/>
            <person name="Mastrian S.D."/>
            <person name="Chowdhury S.R."/>
            <person name="Hao J."/>
            <person name="Helmy T."/>
            <person name="Kim S."/>
            <person name="Kurdoglu A.A."/>
            <person name="Matthies H.J."/>
            <person name="Rollo D."/>
            <person name="Stothard P."/>
            <person name="Blankenship R.E."/>
            <person name="Bauer C.E."/>
            <person name="Touchman J.W."/>
        </authorList>
    </citation>
    <scope>NUCLEOTIDE SEQUENCE [LARGE SCALE GENOMIC DNA]</scope>
    <source>
        <strain evidence="5">ATCC 51521 / SW</strain>
    </source>
</reference>
<dbReference type="SUPFAM" id="SSF158791">
    <property type="entry name" value="MgtE N-terminal domain-like"/>
    <property type="match status" value="1"/>
</dbReference>
<name>B6IS75_RHOCS</name>
<dbReference type="InterPro" id="IPR006668">
    <property type="entry name" value="Mg_transptr_MgtE_intracell_dom"/>
</dbReference>
<dbReference type="HOGENOM" id="CLU_075493_2_0_5"/>